<evidence type="ECO:0000313" key="2">
    <source>
        <dbReference type="EMBL" id="MBW0542186.1"/>
    </source>
</evidence>
<dbReference type="Proteomes" id="UP000765509">
    <property type="component" value="Unassembled WGS sequence"/>
</dbReference>
<proteinExistence type="predicted"/>
<evidence type="ECO:0000256" key="1">
    <source>
        <dbReference type="SAM" id="MobiDB-lite"/>
    </source>
</evidence>
<feature type="compositionally biased region" description="Basic residues" evidence="1">
    <location>
        <begin position="157"/>
        <end position="179"/>
    </location>
</feature>
<feature type="compositionally biased region" description="Basic and acidic residues" evidence="1">
    <location>
        <begin position="118"/>
        <end position="135"/>
    </location>
</feature>
<reference evidence="2" key="1">
    <citation type="submission" date="2021-03" db="EMBL/GenBank/DDBJ databases">
        <title>Draft genome sequence of rust myrtle Austropuccinia psidii MF-1, a brazilian biotype.</title>
        <authorList>
            <person name="Quecine M.C."/>
            <person name="Pachon D.M.R."/>
            <person name="Bonatelli M.L."/>
            <person name="Correr F.H."/>
            <person name="Franceschini L.M."/>
            <person name="Leite T.F."/>
            <person name="Margarido G.R.A."/>
            <person name="Almeida C.A."/>
            <person name="Ferrarezi J.A."/>
            <person name="Labate C.A."/>
        </authorList>
    </citation>
    <scope>NUCLEOTIDE SEQUENCE</scope>
    <source>
        <strain evidence="2">MF-1</strain>
    </source>
</reference>
<protein>
    <submittedName>
        <fullName evidence="2">Uncharacterized protein</fullName>
    </submittedName>
</protein>
<feature type="compositionally biased region" description="Low complexity" evidence="1">
    <location>
        <begin position="138"/>
        <end position="156"/>
    </location>
</feature>
<dbReference type="AlphaFoldDB" id="A0A9Q3IGE3"/>
<dbReference type="EMBL" id="AVOT02046901">
    <property type="protein sequence ID" value="MBW0542186.1"/>
    <property type="molecule type" value="Genomic_DNA"/>
</dbReference>
<comment type="caution">
    <text evidence="2">The sequence shown here is derived from an EMBL/GenBank/DDBJ whole genome shotgun (WGS) entry which is preliminary data.</text>
</comment>
<accession>A0A9Q3IGE3</accession>
<organism evidence="2 3">
    <name type="scientific">Austropuccinia psidii MF-1</name>
    <dbReference type="NCBI Taxonomy" id="1389203"/>
    <lineage>
        <taxon>Eukaryota</taxon>
        <taxon>Fungi</taxon>
        <taxon>Dikarya</taxon>
        <taxon>Basidiomycota</taxon>
        <taxon>Pucciniomycotina</taxon>
        <taxon>Pucciniomycetes</taxon>
        <taxon>Pucciniales</taxon>
        <taxon>Sphaerophragmiaceae</taxon>
        <taxon>Austropuccinia</taxon>
    </lineage>
</organism>
<feature type="region of interest" description="Disordered" evidence="1">
    <location>
        <begin position="1"/>
        <end position="21"/>
    </location>
</feature>
<name>A0A9Q3IGE3_9BASI</name>
<keyword evidence="3" id="KW-1185">Reference proteome</keyword>
<feature type="region of interest" description="Disordered" evidence="1">
    <location>
        <begin position="81"/>
        <end position="186"/>
    </location>
</feature>
<evidence type="ECO:0000313" key="3">
    <source>
        <dbReference type="Proteomes" id="UP000765509"/>
    </source>
</evidence>
<gene>
    <name evidence="2" type="ORF">O181_081901</name>
</gene>
<sequence length="186" mass="20499">MEDARVSPHSPRPVPTNFDVNSESGLIHDEILSAEPLSSGSNKNLTMPIQKLVQSRQRRGVGNKPKPLAGGHELLLTHQEIPGSGEDHGALRRLNPILLQGQGQKAKELVEEPNSFSHRPEEGVRNDSSIGDRRPSGVSQLQASSRSVQRQAQGVQKKQKGLKNHQGKGKGKANWHRPYRQGYRIP</sequence>